<dbReference type="Gene3D" id="3.40.50.280">
    <property type="entry name" value="Cobalamin-binding domain"/>
    <property type="match status" value="1"/>
</dbReference>
<dbReference type="RefSeq" id="WP_185975019.1">
    <property type="nucleotide sequence ID" value="NZ_VJOL01000018.1"/>
</dbReference>
<evidence type="ECO:0000256" key="2">
    <source>
        <dbReference type="ARBA" id="ARBA00023015"/>
    </source>
</evidence>
<dbReference type="PANTHER" id="PTHR30204:SF69">
    <property type="entry name" value="MERR-FAMILY TRANSCRIPTIONAL REGULATOR"/>
    <property type="match status" value="1"/>
</dbReference>
<dbReference type="Gene3D" id="1.10.1660.10">
    <property type="match status" value="1"/>
</dbReference>
<dbReference type="PROSITE" id="PS50937">
    <property type="entry name" value="HTH_MERR_2"/>
    <property type="match status" value="1"/>
</dbReference>
<dbReference type="PANTHER" id="PTHR30204">
    <property type="entry name" value="REDOX-CYCLING DRUG-SENSING TRANSCRIPTIONAL ACTIVATOR SOXR"/>
    <property type="match status" value="1"/>
</dbReference>
<evidence type="ECO:0000256" key="3">
    <source>
        <dbReference type="ARBA" id="ARBA00023125"/>
    </source>
</evidence>
<keyword evidence="2" id="KW-0805">Transcription regulation</keyword>
<dbReference type="Pfam" id="PF13411">
    <property type="entry name" value="MerR_1"/>
    <property type="match status" value="1"/>
</dbReference>
<feature type="domain" description="HTH merR-type" evidence="5">
    <location>
        <begin position="26"/>
        <end position="73"/>
    </location>
</feature>
<dbReference type="EMBL" id="VJOL01000018">
    <property type="protein sequence ID" value="TSE29960.1"/>
    <property type="molecule type" value="Genomic_DNA"/>
</dbReference>
<reference evidence="7 8" key="1">
    <citation type="submission" date="2019-07" db="EMBL/GenBank/DDBJ databases">
        <title>Tepidimonas thermarum AA-1 draft genome.</title>
        <authorList>
            <person name="Da Costa M.S."/>
            <person name="Froufe H.J.C."/>
            <person name="Egas C."/>
            <person name="Albuquerque L."/>
        </authorList>
    </citation>
    <scope>NUCLEOTIDE SEQUENCE [LARGE SCALE GENOMIC DNA]</scope>
    <source>
        <strain evidence="7 8">AA-1</strain>
    </source>
</reference>
<dbReference type="SUPFAM" id="SSF46955">
    <property type="entry name" value="Putative DNA-binding domain"/>
    <property type="match status" value="1"/>
</dbReference>
<name>A0A554X293_9BURK</name>
<keyword evidence="1" id="KW-0678">Repressor</keyword>
<dbReference type="InterPro" id="IPR047057">
    <property type="entry name" value="MerR_fam"/>
</dbReference>
<evidence type="ECO:0000313" key="7">
    <source>
        <dbReference type="EMBL" id="TSE29960.1"/>
    </source>
</evidence>
<dbReference type="GO" id="GO:0046872">
    <property type="term" value="F:metal ion binding"/>
    <property type="evidence" value="ECO:0007669"/>
    <property type="project" value="InterPro"/>
</dbReference>
<protein>
    <submittedName>
        <fullName evidence="7">HTH-type transcriptional repressor CarH</fullName>
    </submittedName>
</protein>
<dbReference type="GO" id="GO:0003677">
    <property type="term" value="F:DNA binding"/>
    <property type="evidence" value="ECO:0007669"/>
    <property type="project" value="UniProtKB-KW"/>
</dbReference>
<dbReference type="InterPro" id="IPR006158">
    <property type="entry name" value="Cobalamin-bd"/>
</dbReference>
<dbReference type="InterPro" id="IPR000551">
    <property type="entry name" value="MerR-type_HTH_dom"/>
</dbReference>
<feature type="domain" description="B12-binding" evidence="6">
    <location>
        <begin position="194"/>
        <end position="320"/>
    </location>
</feature>
<evidence type="ECO:0000259" key="5">
    <source>
        <dbReference type="PROSITE" id="PS50937"/>
    </source>
</evidence>
<keyword evidence="8" id="KW-1185">Reference proteome</keyword>
<dbReference type="Pfam" id="PF02607">
    <property type="entry name" value="B12-binding_2"/>
    <property type="match status" value="1"/>
</dbReference>
<dbReference type="Gene3D" id="1.10.1240.10">
    <property type="entry name" value="Methionine synthase domain"/>
    <property type="match status" value="1"/>
</dbReference>
<evidence type="ECO:0000313" key="8">
    <source>
        <dbReference type="Proteomes" id="UP000318542"/>
    </source>
</evidence>
<dbReference type="PROSITE" id="PS51332">
    <property type="entry name" value="B12_BINDING"/>
    <property type="match status" value="1"/>
</dbReference>
<evidence type="ECO:0000256" key="4">
    <source>
        <dbReference type="ARBA" id="ARBA00023163"/>
    </source>
</evidence>
<dbReference type="SUPFAM" id="SSF52242">
    <property type="entry name" value="Cobalamin (vitamin B12)-binding domain"/>
    <property type="match status" value="1"/>
</dbReference>
<gene>
    <name evidence="7" type="primary">carH</name>
    <name evidence="7" type="ORF">Tther_01238</name>
</gene>
<comment type="caution">
    <text evidence="7">The sequence shown here is derived from an EMBL/GenBank/DDBJ whole genome shotgun (WGS) entry which is preliminary data.</text>
</comment>
<evidence type="ECO:0000256" key="1">
    <source>
        <dbReference type="ARBA" id="ARBA00022491"/>
    </source>
</evidence>
<dbReference type="AlphaFoldDB" id="A0A554X293"/>
<dbReference type="InterPro" id="IPR009061">
    <property type="entry name" value="DNA-bd_dom_put_sf"/>
</dbReference>
<dbReference type="InterPro" id="IPR036594">
    <property type="entry name" value="Meth_synthase_dom"/>
</dbReference>
<dbReference type="GO" id="GO:0031419">
    <property type="term" value="F:cobalamin binding"/>
    <property type="evidence" value="ECO:0007669"/>
    <property type="project" value="InterPro"/>
</dbReference>
<keyword evidence="4" id="KW-0804">Transcription</keyword>
<dbReference type="CDD" id="cd02065">
    <property type="entry name" value="B12-binding_like"/>
    <property type="match status" value="1"/>
</dbReference>
<keyword evidence="3" id="KW-0238">DNA-binding</keyword>
<proteinExistence type="predicted"/>
<dbReference type="InterPro" id="IPR036724">
    <property type="entry name" value="Cobalamin-bd_sf"/>
</dbReference>
<evidence type="ECO:0000259" key="6">
    <source>
        <dbReference type="PROSITE" id="PS51332"/>
    </source>
</evidence>
<sequence>MSSASADHPRPAPVARWAIADVERETGIGKDTLRVWERRYGFPVPRRDERGDRLYDAEQMARLRLIRRLLDAGHRPGRVVGLGAQALEDLVAALEPATGAPDGCRGAATDWATWMAWLRTDQTLRLRDALREAVRTQGLAQAVEGVIAPLCVEVGQAWLRGDIGVYQEHLFTEAVQMVLREAIVRLDEAQPTRAPRVLLTTTPGEQHQLGLLMAECFLALQGCERLSLGVSTPLQDILEAMRRTDADVLALSYSERASRRDVLDTVAPLRAQLPARVALWLGGAAAWRYRRGLPAGVLVLRRAADLSAQVEDWRRQHDPVAARGT</sequence>
<dbReference type="GO" id="GO:0003700">
    <property type="term" value="F:DNA-binding transcription factor activity"/>
    <property type="evidence" value="ECO:0007669"/>
    <property type="project" value="InterPro"/>
</dbReference>
<dbReference type="SMART" id="SM00422">
    <property type="entry name" value="HTH_MERR"/>
    <property type="match status" value="1"/>
</dbReference>
<dbReference type="Proteomes" id="UP000318542">
    <property type="component" value="Unassembled WGS sequence"/>
</dbReference>
<dbReference type="InterPro" id="IPR003759">
    <property type="entry name" value="Cbl-bd_cap"/>
</dbReference>
<accession>A0A554X293</accession>
<organism evidence="7 8">
    <name type="scientific">Tepidimonas thermarum</name>
    <dbReference type="NCBI Taxonomy" id="335431"/>
    <lineage>
        <taxon>Bacteria</taxon>
        <taxon>Pseudomonadati</taxon>
        <taxon>Pseudomonadota</taxon>
        <taxon>Betaproteobacteria</taxon>
        <taxon>Burkholderiales</taxon>
        <taxon>Tepidimonas</taxon>
    </lineage>
</organism>